<evidence type="ECO:0000259" key="4">
    <source>
        <dbReference type="Pfam" id="PF10145"/>
    </source>
</evidence>
<evidence type="ECO:0000256" key="1">
    <source>
        <dbReference type="ARBA" id="ARBA00022612"/>
    </source>
</evidence>
<feature type="domain" description="Phage tail tape measure protein" evidence="4">
    <location>
        <begin position="112"/>
        <end position="295"/>
    </location>
</feature>
<keyword evidence="6" id="KW-1185">Reference proteome</keyword>
<accession>A0ABY4ZZ83</accession>
<gene>
    <name evidence="5" type="ORF">MZV50_06755</name>
</gene>
<feature type="region of interest" description="Disordered" evidence="2">
    <location>
        <begin position="634"/>
        <end position="653"/>
    </location>
</feature>
<keyword evidence="3" id="KW-1133">Transmembrane helix</keyword>
<dbReference type="EMBL" id="CP096040">
    <property type="protein sequence ID" value="USQ97236.1"/>
    <property type="molecule type" value="Genomic_DNA"/>
</dbReference>
<keyword evidence="1" id="KW-1188">Viral release from host cell</keyword>
<evidence type="ECO:0000313" key="5">
    <source>
        <dbReference type="EMBL" id="USQ97236.1"/>
    </source>
</evidence>
<keyword evidence="3" id="KW-0472">Membrane</keyword>
<evidence type="ECO:0000256" key="3">
    <source>
        <dbReference type="SAM" id="Phobius"/>
    </source>
</evidence>
<proteinExistence type="predicted"/>
<feature type="transmembrane region" description="Helical" evidence="3">
    <location>
        <begin position="499"/>
        <end position="524"/>
    </location>
</feature>
<dbReference type="PANTHER" id="PTHR37813:SF1">
    <property type="entry name" value="FELS-2 PROPHAGE PROTEIN"/>
    <property type="match status" value="1"/>
</dbReference>
<dbReference type="InterPro" id="IPR010090">
    <property type="entry name" value="Phage_tape_meas"/>
</dbReference>
<dbReference type="NCBIfam" id="TIGR01760">
    <property type="entry name" value="tape_meas_TP901"/>
    <property type="match status" value="1"/>
</dbReference>
<organism evidence="5 6">
    <name type="scientific">Caulobacter segnis</name>
    <dbReference type="NCBI Taxonomy" id="88688"/>
    <lineage>
        <taxon>Bacteria</taxon>
        <taxon>Pseudomonadati</taxon>
        <taxon>Pseudomonadota</taxon>
        <taxon>Alphaproteobacteria</taxon>
        <taxon>Caulobacterales</taxon>
        <taxon>Caulobacteraceae</taxon>
        <taxon>Caulobacter</taxon>
    </lineage>
</organism>
<name>A0ABY4ZZ83_9CAUL</name>
<dbReference type="PANTHER" id="PTHR37813">
    <property type="entry name" value="FELS-2 PROPHAGE PROTEIN"/>
    <property type="match status" value="1"/>
</dbReference>
<protein>
    <submittedName>
        <fullName evidence="5">Phage tail tape measure protein</fullName>
    </submittedName>
</protein>
<feature type="transmembrane region" description="Helical" evidence="3">
    <location>
        <begin position="400"/>
        <end position="421"/>
    </location>
</feature>
<evidence type="ECO:0000256" key="2">
    <source>
        <dbReference type="SAM" id="MobiDB-lite"/>
    </source>
</evidence>
<sequence length="740" mass="77775">MARFVTELLLRLTDAVSAPARQATQSIQGITKAIRDNNVQQLTATSRALSGRIRGLTGDLVGAGGALAAFGFALSGPIKSATAFEAKLTTIAQKANLTRQQATALGVEIVRASKATNQFATDLAEGVDVLAGAGLDPRVALRLITPIGKAATAYKVEIKDLATASFAAYSNLKVPIDQVGDALDAMAVAGKEGNFEIEDLAKYLPGLAASAAAVGQKGVPGVTDLAAALQIVRRGSSDSAEAATNLANLLQKMTAKQTVKAFEKMGVDLVGSLKRLEAEGRTPIEAIAELTNKTLGGDLSRLSYLFEDAQVQKALRPLITDMKDYVAIREKASKSKGVADKDFIERMQDAEQKMQAAKIAAQNLSRTFGEALKPAFGLVAGILGPILDRLTAFVSAHPRLVANVTLAIGALLAFKTALIAVKLANAVGKKALVDMALGFSQLGSFALNAARQVILAAVGSALNVTMFVQSLSPASITGFGRSLLSLLNPMNLVRGAMNLMRLAFLGNPIGLIAVGLGLAAVFIIRHWRGFLTFFQGVGRGIMQGLAPVMPALQPLIGWVRGLGATIAKFFGGVPGEDWSKWGVAVGNAIAWPIATLVNFIKWVGEAIAKVREFFGIRGKAPDVGTEGRKRIFGGLFGGGGKKPPPGRAIGGWGEPGHDYWVGEEGPEIVRFPRRGMVYPNGSSPPTSGGRGQAPVFSPTLNFHIAGGDPRAIADQVLARLKAEYRQFSQASFYDSDMRPA</sequence>
<reference evidence="5 6" key="1">
    <citation type="submission" date="2022-04" db="EMBL/GenBank/DDBJ databases">
        <title>Genome sequence of soybean root-associated Caulobacter segnis RL271.</title>
        <authorList>
            <person name="Longley R."/>
            <person name="Bonito G."/>
            <person name="Trigodet F."/>
            <person name="Crosson S."/>
            <person name="Fiebig A."/>
        </authorList>
    </citation>
    <scope>NUCLEOTIDE SEQUENCE [LARGE SCALE GENOMIC DNA]</scope>
    <source>
        <strain evidence="5 6">RL271</strain>
    </source>
</reference>
<evidence type="ECO:0000313" key="6">
    <source>
        <dbReference type="Proteomes" id="UP001057520"/>
    </source>
</evidence>
<dbReference type="Pfam" id="PF10145">
    <property type="entry name" value="PhageMin_Tail"/>
    <property type="match status" value="1"/>
</dbReference>
<dbReference type="Proteomes" id="UP001057520">
    <property type="component" value="Chromosome"/>
</dbReference>
<keyword evidence="3" id="KW-0812">Transmembrane</keyword>